<feature type="compositionally biased region" description="Pro residues" evidence="1">
    <location>
        <begin position="392"/>
        <end position="405"/>
    </location>
</feature>
<feature type="region of interest" description="Disordered" evidence="1">
    <location>
        <begin position="350"/>
        <end position="408"/>
    </location>
</feature>
<dbReference type="PANTHER" id="PTHR34978:SF3">
    <property type="entry name" value="SLR0241 PROTEIN"/>
    <property type="match status" value="1"/>
</dbReference>
<feature type="transmembrane region" description="Helical" evidence="2">
    <location>
        <begin position="321"/>
        <end position="340"/>
    </location>
</feature>
<keyword evidence="2" id="KW-1133">Transmembrane helix</keyword>
<feature type="compositionally biased region" description="Pro residues" evidence="1">
    <location>
        <begin position="351"/>
        <end position="382"/>
    </location>
</feature>
<evidence type="ECO:0000259" key="3">
    <source>
        <dbReference type="Pfam" id="PF05569"/>
    </source>
</evidence>
<feature type="transmembrane region" description="Helical" evidence="2">
    <location>
        <begin position="6"/>
        <end position="22"/>
    </location>
</feature>
<gene>
    <name evidence="4" type="ORF">I5E68_07770</name>
</gene>
<dbReference type="InterPro" id="IPR008756">
    <property type="entry name" value="Peptidase_M56"/>
</dbReference>
<dbReference type="EMBL" id="JADZGI010000001">
    <property type="protein sequence ID" value="MBH0112847.1"/>
    <property type="molecule type" value="Genomic_DNA"/>
</dbReference>
<sequence>MIDWLTDTLVMTGALMALVLLVRRPVARWFGSQAAYALWLLPLVRLVMPPLALPAALAPTHWLSRLQLGVEQTSASAGEVAPVTTPAAVSSAETAAVPFANVAARIEPAVTSHGAADLFAQISWSMAMLAVWLVGALVFLTWRTWNYQMMRRQILADARPVALAGKVRIVESPLAGAPLAFGVFDKVVALPLGFLASADSESSDFAVAHELEHHAGSDLLIIMAMQPLFALHWFNPLGWAAWRAMRSDQEAACDARVVAGCGRDQRARYGQLIASFAGNGQLTLGAPMAGGLSGDKPIIQRLKALRQGDIAPWRKVAARSLFAMAIVSVPMTATVSYAALEAGELEAPEPAAIPEPPEAPMPPAPAAAPQAPAAPPAPPAPVAPVADAVSQPPAPPAPPTPPAPPVAGNARVKVMRIETLEDSARAAEQHARHAEKLAREAGFSAKEIERMVEMALSHAPQVQEFVSEDGKVQTIRIMHKNAEGAQTVSREMVIDSRCPADTHKAGKDKVHVVVCTGAPEHTAHYALSALQGARAGIAAQQGMDAKVRAEVLADLDREIAEARREIARD</sequence>
<evidence type="ECO:0000313" key="5">
    <source>
        <dbReference type="Proteomes" id="UP000617634"/>
    </source>
</evidence>
<dbReference type="PANTHER" id="PTHR34978">
    <property type="entry name" value="POSSIBLE SENSOR-TRANSDUCER PROTEIN BLAR"/>
    <property type="match status" value="1"/>
</dbReference>
<dbReference type="InterPro" id="IPR052173">
    <property type="entry name" value="Beta-lactam_resp_regulator"/>
</dbReference>
<evidence type="ECO:0000256" key="1">
    <source>
        <dbReference type="SAM" id="MobiDB-lite"/>
    </source>
</evidence>
<evidence type="ECO:0000256" key="2">
    <source>
        <dbReference type="SAM" id="Phobius"/>
    </source>
</evidence>
<keyword evidence="5" id="KW-1185">Reference proteome</keyword>
<evidence type="ECO:0000313" key="4">
    <source>
        <dbReference type="EMBL" id="MBH0112847.1"/>
    </source>
</evidence>
<dbReference type="CDD" id="cd07341">
    <property type="entry name" value="M56_BlaR1_MecR1_like"/>
    <property type="match status" value="1"/>
</dbReference>
<reference evidence="4" key="1">
    <citation type="submission" date="2020-11" db="EMBL/GenBank/DDBJ databases">
        <title>Novosphingobium aureum sp. nov., a marine bacterium isolated from sediment of a salt flat.</title>
        <authorList>
            <person name="Yoo Y."/>
            <person name="Kim J.-J."/>
        </authorList>
    </citation>
    <scope>NUCLEOTIDE SEQUENCE</scope>
    <source>
        <strain evidence="4">YJ-S2-02</strain>
    </source>
</reference>
<feature type="domain" description="Peptidase M56" evidence="3">
    <location>
        <begin position="8"/>
        <end position="305"/>
    </location>
</feature>
<keyword evidence="2" id="KW-0812">Transmembrane</keyword>
<dbReference type="RefSeq" id="WP_197162656.1">
    <property type="nucleotide sequence ID" value="NZ_JADZGI010000001.1"/>
</dbReference>
<accession>A0A931HBN7</accession>
<protein>
    <submittedName>
        <fullName evidence="4">Antirepressor regulating drug resistance protein</fullName>
    </submittedName>
</protein>
<feature type="transmembrane region" description="Helical" evidence="2">
    <location>
        <begin position="34"/>
        <end position="57"/>
    </location>
</feature>
<organism evidence="4 5">
    <name type="scientific">Novosphingobium aureum</name>
    <dbReference type="NCBI Taxonomy" id="2792964"/>
    <lineage>
        <taxon>Bacteria</taxon>
        <taxon>Pseudomonadati</taxon>
        <taxon>Pseudomonadota</taxon>
        <taxon>Alphaproteobacteria</taxon>
        <taxon>Sphingomonadales</taxon>
        <taxon>Sphingomonadaceae</taxon>
        <taxon>Novosphingobium</taxon>
    </lineage>
</organism>
<keyword evidence="2" id="KW-0472">Membrane</keyword>
<comment type="caution">
    <text evidence="4">The sequence shown here is derived from an EMBL/GenBank/DDBJ whole genome shotgun (WGS) entry which is preliminary data.</text>
</comment>
<dbReference type="Proteomes" id="UP000617634">
    <property type="component" value="Unassembled WGS sequence"/>
</dbReference>
<name>A0A931HBN7_9SPHN</name>
<dbReference type="AlphaFoldDB" id="A0A931HBN7"/>
<proteinExistence type="predicted"/>
<dbReference type="Pfam" id="PF05569">
    <property type="entry name" value="Peptidase_M56"/>
    <property type="match status" value="1"/>
</dbReference>
<feature type="transmembrane region" description="Helical" evidence="2">
    <location>
        <begin position="122"/>
        <end position="142"/>
    </location>
</feature>